<gene>
    <name evidence="1" type="ORF">DEO72_LG2g2023</name>
</gene>
<dbReference type="Proteomes" id="UP000501690">
    <property type="component" value="Linkage Group LG2"/>
</dbReference>
<protein>
    <submittedName>
        <fullName evidence="1">Uncharacterized protein</fullName>
    </submittedName>
</protein>
<proteinExistence type="predicted"/>
<organism evidence="1 2">
    <name type="scientific">Vigna unguiculata</name>
    <name type="common">Cowpea</name>
    <dbReference type="NCBI Taxonomy" id="3917"/>
    <lineage>
        <taxon>Eukaryota</taxon>
        <taxon>Viridiplantae</taxon>
        <taxon>Streptophyta</taxon>
        <taxon>Embryophyta</taxon>
        <taxon>Tracheophyta</taxon>
        <taxon>Spermatophyta</taxon>
        <taxon>Magnoliopsida</taxon>
        <taxon>eudicotyledons</taxon>
        <taxon>Gunneridae</taxon>
        <taxon>Pentapetalae</taxon>
        <taxon>rosids</taxon>
        <taxon>fabids</taxon>
        <taxon>Fabales</taxon>
        <taxon>Fabaceae</taxon>
        <taxon>Papilionoideae</taxon>
        <taxon>50 kb inversion clade</taxon>
        <taxon>NPAAA clade</taxon>
        <taxon>indigoferoid/millettioid clade</taxon>
        <taxon>Phaseoleae</taxon>
        <taxon>Vigna</taxon>
    </lineage>
</organism>
<dbReference type="AlphaFoldDB" id="A0A4D6KY73"/>
<dbReference type="EMBL" id="CP039346">
    <property type="protein sequence ID" value="QCD81693.1"/>
    <property type="molecule type" value="Genomic_DNA"/>
</dbReference>
<evidence type="ECO:0000313" key="1">
    <source>
        <dbReference type="EMBL" id="QCD81693.1"/>
    </source>
</evidence>
<sequence>MKALNMEKQKDFLKGHRLPITERISYANLTESYPSFVQQIFVLKVVSWSDSPIQGNKRKDVTSGEAPSSTCSTIIIHEQVEDGGFQERNKHIRSVFQHIQVSSQNSPCANG</sequence>
<keyword evidence="2" id="KW-1185">Reference proteome</keyword>
<reference evidence="1 2" key="1">
    <citation type="submission" date="2019-04" db="EMBL/GenBank/DDBJ databases">
        <title>An improved genome assembly and genetic linkage map for asparagus bean, Vigna unguiculata ssp. sesquipedialis.</title>
        <authorList>
            <person name="Xia Q."/>
            <person name="Zhang R."/>
            <person name="Dong Y."/>
        </authorList>
    </citation>
    <scope>NUCLEOTIDE SEQUENCE [LARGE SCALE GENOMIC DNA]</scope>
    <source>
        <tissue evidence="1">Leaf</tissue>
    </source>
</reference>
<accession>A0A4D6KY73</accession>
<name>A0A4D6KY73_VIGUN</name>
<evidence type="ECO:0000313" key="2">
    <source>
        <dbReference type="Proteomes" id="UP000501690"/>
    </source>
</evidence>